<proteinExistence type="predicted"/>
<dbReference type="InterPro" id="IPR023631">
    <property type="entry name" value="Amidase_dom"/>
</dbReference>
<accession>A0ABY6U265</accession>
<keyword evidence="3" id="KW-1185">Reference proteome</keyword>
<evidence type="ECO:0000313" key="2">
    <source>
        <dbReference type="EMBL" id="VUC23994.1"/>
    </source>
</evidence>
<dbReference type="EMBL" id="CABFNS010000714">
    <property type="protein sequence ID" value="VUC23994.1"/>
    <property type="molecule type" value="Genomic_DNA"/>
</dbReference>
<dbReference type="SUPFAM" id="SSF75304">
    <property type="entry name" value="Amidase signature (AS) enzymes"/>
    <property type="match status" value="1"/>
</dbReference>
<dbReference type="PANTHER" id="PTHR42678:SF34">
    <property type="entry name" value="OS04G0183300 PROTEIN"/>
    <property type="match status" value="1"/>
</dbReference>
<dbReference type="Gene3D" id="3.90.1300.10">
    <property type="entry name" value="Amidase signature (AS) domain"/>
    <property type="match status" value="1"/>
</dbReference>
<gene>
    <name evidence="2" type="ORF">CLO192961_LOCUS130632</name>
</gene>
<evidence type="ECO:0000313" key="3">
    <source>
        <dbReference type="Proteomes" id="UP000766486"/>
    </source>
</evidence>
<feature type="domain" description="Amidase" evidence="1">
    <location>
        <begin position="43"/>
        <end position="130"/>
    </location>
</feature>
<reference evidence="2 3" key="1">
    <citation type="submission" date="2019-06" db="EMBL/GenBank/DDBJ databases">
        <authorList>
            <person name="Broberg M."/>
        </authorList>
    </citation>
    <scope>NUCLEOTIDE SEQUENCE [LARGE SCALE GENOMIC DNA]</scope>
</reference>
<evidence type="ECO:0000259" key="1">
    <source>
        <dbReference type="Pfam" id="PF01425"/>
    </source>
</evidence>
<dbReference type="PANTHER" id="PTHR42678">
    <property type="entry name" value="AMIDASE"/>
    <property type="match status" value="1"/>
</dbReference>
<sequence length="344" mass="36858">MTRSSLTLPLSNLEIGARTFPAVGPLLEGNLNPLTSVTVFFQMPSGSSSGSAAAVAAGYTPLSLGTEINASLVWPASRCLLYSIKPTIALISQRGIVPVSYNCDSAGPMGKTPHDDVALLLDATSMRLQPQASPTSLQDLGLISPLEWWTIRHGGITPDLEAWAYGKIEKNAKSFAENVPLVLPGDFDLNGQDSMLTVLYESPRSITTTLISQLTLTVADFSKDFNAYLKNLESTGLKDFNSLRNFKVPDDVKGIDKILKEYNLDVIIGPADSQFTKIAAAAGYPVASLPLGRLDYNGRRFGMLAIAGENGEAKLSETMGAWHATFGAMEPTTFVTEHVGKESL</sequence>
<comment type="caution">
    <text evidence="2">The sequence shown here is derived from an EMBL/GenBank/DDBJ whole genome shotgun (WGS) entry which is preliminary data.</text>
</comment>
<dbReference type="Proteomes" id="UP000766486">
    <property type="component" value="Unassembled WGS sequence"/>
</dbReference>
<protein>
    <recommendedName>
        <fullName evidence="1">Amidase domain-containing protein</fullName>
    </recommendedName>
</protein>
<organism evidence="2 3">
    <name type="scientific">Bionectria ochroleuca</name>
    <name type="common">Gliocladium roseum</name>
    <dbReference type="NCBI Taxonomy" id="29856"/>
    <lineage>
        <taxon>Eukaryota</taxon>
        <taxon>Fungi</taxon>
        <taxon>Dikarya</taxon>
        <taxon>Ascomycota</taxon>
        <taxon>Pezizomycotina</taxon>
        <taxon>Sordariomycetes</taxon>
        <taxon>Hypocreomycetidae</taxon>
        <taxon>Hypocreales</taxon>
        <taxon>Bionectriaceae</taxon>
        <taxon>Clonostachys</taxon>
    </lineage>
</organism>
<name>A0ABY6U265_BIOOC</name>
<dbReference type="Pfam" id="PF01425">
    <property type="entry name" value="Amidase"/>
    <property type="match status" value="1"/>
</dbReference>
<dbReference type="InterPro" id="IPR036928">
    <property type="entry name" value="AS_sf"/>
</dbReference>